<dbReference type="InterPro" id="IPR007627">
    <property type="entry name" value="RNA_pol_sigma70_r2"/>
</dbReference>
<dbReference type="Gene3D" id="1.10.1740.10">
    <property type="match status" value="1"/>
</dbReference>
<dbReference type="InterPro" id="IPR036388">
    <property type="entry name" value="WH-like_DNA-bd_sf"/>
</dbReference>
<comment type="caution">
    <text evidence="7">The sequence shown here is derived from an EMBL/GenBank/DDBJ whole genome shotgun (WGS) entry which is preliminary data.</text>
</comment>
<reference evidence="7 8" key="1">
    <citation type="submission" date="2018-07" db="EMBL/GenBank/DDBJ databases">
        <title>Chitinophaga K2CV101002-2 sp. nov., isolated from a monsoon evergreen broad-leaved forest soil.</title>
        <authorList>
            <person name="Lv Y."/>
        </authorList>
    </citation>
    <scope>NUCLEOTIDE SEQUENCE [LARGE SCALE GENOMIC DNA]</scope>
    <source>
        <strain evidence="7 8">GDMCC 1.1288</strain>
    </source>
</reference>
<keyword evidence="2" id="KW-0805">Transcription regulation</keyword>
<evidence type="ECO:0000256" key="2">
    <source>
        <dbReference type="ARBA" id="ARBA00023015"/>
    </source>
</evidence>
<proteinExistence type="inferred from homology"/>
<evidence type="ECO:0000313" key="7">
    <source>
        <dbReference type="EMBL" id="RFS25050.1"/>
    </source>
</evidence>
<evidence type="ECO:0000313" key="8">
    <source>
        <dbReference type="Proteomes" id="UP000260644"/>
    </source>
</evidence>
<dbReference type="GO" id="GO:0006352">
    <property type="term" value="P:DNA-templated transcription initiation"/>
    <property type="evidence" value="ECO:0007669"/>
    <property type="project" value="InterPro"/>
</dbReference>
<evidence type="ECO:0000256" key="4">
    <source>
        <dbReference type="ARBA" id="ARBA00023163"/>
    </source>
</evidence>
<dbReference type="AlphaFoldDB" id="A0A3E1YES0"/>
<dbReference type="Proteomes" id="UP000260644">
    <property type="component" value="Unassembled WGS sequence"/>
</dbReference>
<dbReference type="PANTHER" id="PTHR43133:SF46">
    <property type="entry name" value="RNA POLYMERASE SIGMA-70 FACTOR ECF SUBFAMILY"/>
    <property type="match status" value="1"/>
</dbReference>
<gene>
    <name evidence="7" type="ORF">DVR12_07650</name>
</gene>
<dbReference type="Pfam" id="PF04542">
    <property type="entry name" value="Sigma70_r2"/>
    <property type="match status" value="1"/>
</dbReference>
<accession>A0A3E1YES0</accession>
<dbReference type="NCBIfam" id="TIGR02937">
    <property type="entry name" value="sigma70-ECF"/>
    <property type="match status" value="1"/>
</dbReference>
<keyword evidence="4" id="KW-0804">Transcription</keyword>
<dbReference type="SUPFAM" id="SSF88946">
    <property type="entry name" value="Sigma2 domain of RNA polymerase sigma factors"/>
    <property type="match status" value="1"/>
</dbReference>
<dbReference type="GO" id="GO:0003677">
    <property type="term" value="F:DNA binding"/>
    <property type="evidence" value="ECO:0007669"/>
    <property type="project" value="InterPro"/>
</dbReference>
<dbReference type="InterPro" id="IPR013325">
    <property type="entry name" value="RNA_pol_sigma_r2"/>
</dbReference>
<sequence>MTQVIFSFSTTEVNEALLHRNVPVFRQLYLAYSQPLYLLAFRLTKDESLAKDLVHNLFVNLWEKSSQLTITGNVQHYLFRAITNLALNEIKKRKKHTSEEILQWIPDEQALDSTADFLLFQQELLQHLKTLPPRCQEIFILSRVHGLEPPEIAQKLSITLNTVYYQLSIALKSLRQVLLEKKS</sequence>
<keyword evidence="3" id="KW-0731">Sigma factor</keyword>
<dbReference type="GO" id="GO:0016987">
    <property type="term" value="F:sigma factor activity"/>
    <property type="evidence" value="ECO:0007669"/>
    <property type="project" value="UniProtKB-KW"/>
</dbReference>
<name>A0A3E1YES0_9BACT</name>
<comment type="similarity">
    <text evidence="1">Belongs to the sigma-70 factor family. ECF subfamily.</text>
</comment>
<evidence type="ECO:0000256" key="3">
    <source>
        <dbReference type="ARBA" id="ARBA00023082"/>
    </source>
</evidence>
<evidence type="ECO:0000259" key="6">
    <source>
        <dbReference type="Pfam" id="PF08281"/>
    </source>
</evidence>
<keyword evidence="8" id="KW-1185">Reference proteome</keyword>
<dbReference type="SUPFAM" id="SSF88659">
    <property type="entry name" value="Sigma3 and sigma4 domains of RNA polymerase sigma factors"/>
    <property type="match status" value="1"/>
</dbReference>
<evidence type="ECO:0000256" key="1">
    <source>
        <dbReference type="ARBA" id="ARBA00010641"/>
    </source>
</evidence>
<dbReference type="InterPro" id="IPR014327">
    <property type="entry name" value="RNA_pol_sigma70_bacteroid"/>
</dbReference>
<feature type="domain" description="RNA polymerase sigma-70 region 2" evidence="5">
    <location>
        <begin position="28"/>
        <end position="95"/>
    </location>
</feature>
<dbReference type="Gene3D" id="1.10.10.10">
    <property type="entry name" value="Winged helix-like DNA-binding domain superfamily/Winged helix DNA-binding domain"/>
    <property type="match status" value="1"/>
</dbReference>
<dbReference type="RefSeq" id="WP_116975044.1">
    <property type="nucleotide sequence ID" value="NZ_QPMM01000002.1"/>
</dbReference>
<dbReference type="NCBIfam" id="TIGR02985">
    <property type="entry name" value="Sig70_bacteroi1"/>
    <property type="match status" value="1"/>
</dbReference>
<dbReference type="InterPro" id="IPR039425">
    <property type="entry name" value="RNA_pol_sigma-70-like"/>
</dbReference>
<protein>
    <submittedName>
        <fullName evidence="7">RNA polymerase sigma-70 factor</fullName>
    </submittedName>
</protein>
<dbReference type="EMBL" id="QPMM01000002">
    <property type="protein sequence ID" value="RFS25050.1"/>
    <property type="molecule type" value="Genomic_DNA"/>
</dbReference>
<evidence type="ECO:0000259" key="5">
    <source>
        <dbReference type="Pfam" id="PF04542"/>
    </source>
</evidence>
<organism evidence="7 8">
    <name type="scientific">Chitinophaga silvatica</name>
    <dbReference type="NCBI Taxonomy" id="2282649"/>
    <lineage>
        <taxon>Bacteria</taxon>
        <taxon>Pseudomonadati</taxon>
        <taxon>Bacteroidota</taxon>
        <taxon>Chitinophagia</taxon>
        <taxon>Chitinophagales</taxon>
        <taxon>Chitinophagaceae</taxon>
        <taxon>Chitinophaga</taxon>
    </lineage>
</organism>
<dbReference type="Pfam" id="PF08281">
    <property type="entry name" value="Sigma70_r4_2"/>
    <property type="match status" value="1"/>
</dbReference>
<dbReference type="PANTHER" id="PTHR43133">
    <property type="entry name" value="RNA POLYMERASE ECF-TYPE SIGMA FACTO"/>
    <property type="match status" value="1"/>
</dbReference>
<dbReference type="InterPro" id="IPR014284">
    <property type="entry name" value="RNA_pol_sigma-70_dom"/>
</dbReference>
<feature type="domain" description="RNA polymerase sigma factor 70 region 4 type 2" evidence="6">
    <location>
        <begin position="122"/>
        <end position="174"/>
    </location>
</feature>
<dbReference type="InterPro" id="IPR013324">
    <property type="entry name" value="RNA_pol_sigma_r3/r4-like"/>
</dbReference>
<dbReference type="OrthoDB" id="1100095at2"/>
<dbReference type="InterPro" id="IPR013249">
    <property type="entry name" value="RNA_pol_sigma70_r4_t2"/>
</dbReference>